<sequence>MYNIKASSLISAAF</sequence>
<reference evidence="1" key="1">
    <citation type="submission" date="2014-11" db="EMBL/GenBank/DDBJ databases">
        <authorList>
            <person name="Amaro Gonzalez C."/>
        </authorList>
    </citation>
    <scope>NUCLEOTIDE SEQUENCE</scope>
</reference>
<accession>A0A0E9VXH5</accession>
<name>A0A0E9VXH5_ANGAN</name>
<evidence type="ECO:0000313" key="1">
    <source>
        <dbReference type="EMBL" id="JAH82741.1"/>
    </source>
</evidence>
<dbReference type="EMBL" id="GBXM01025836">
    <property type="protein sequence ID" value="JAH82741.1"/>
    <property type="molecule type" value="Transcribed_RNA"/>
</dbReference>
<reference evidence="1" key="2">
    <citation type="journal article" date="2015" name="Fish Shellfish Immunol.">
        <title>Early steps in the European eel (Anguilla anguilla)-Vibrio vulnificus interaction in the gills: Role of the RtxA13 toxin.</title>
        <authorList>
            <person name="Callol A."/>
            <person name="Pajuelo D."/>
            <person name="Ebbesson L."/>
            <person name="Teles M."/>
            <person name="MacKenzie S."/>
            <person name="Amaro C."/>
        </authorList>
    </citation>
    <scope>NUCLEOTIDE SEQUENCE</scope>
</reference>
<organism evidence="1">
    <name type="scientific">Anguilla anguilla</name>
    <name type="common">European freshwater eel</name>
    <name type="synonym">Muraena anguilla</name>
    <dbReference type="NCBI Taxonomy" id="7936"/>
    <lineage>
        <taxon>Eukaryota</taxon>
        <taxon>Metazoa</taxon>
        <taxon>Chordata</taxon>
        <taxon>Craniata</taxon>
        <taxon>Vertebrata</taxon>
        <taxon>Euteleostomi</taxon>
        <taxon>Actinopterygii</taxon>
        <taxon>Neopterygii</taxon>
        <taxon>Teleostei</taxon>
        <taxon>Anguilliformes</taxon>
        <taxon>Anguillidae</taxon>
        <taxon>Anguilla</taxon>
    </lineage>
</organism>
<dbReference type="EMBL" id="GBXM01044429">
    <property type="protein sequence ID" value="JAH64148.1"/>
    <property type="molecule type" value="Transcribed_RNA"/>
</dbReference>
<protein>
    <submittedName>
        <fullName evidence="1">Uncharacterized protein</fullName>
    </submittedName>
</protein>
<proteinExistence type="predicted"/>